<reference evidence="6 7" key="1">
    <citation type="journal article" date="2013" name="Int. J. Syst. Evol. Microbiol.">
        <title>Sphingomonas kyungheensis sp. nov., a bacterium with ginsenoside-converting activity isolated from soil of a ginseng field.</title>
        <authorList>
            <person name="Son H.M."/>
            <person name="Yang J.E."/>
            <person name="Park Y."/>
            <person name="Han C.K."/>
            <person name="Kim S.G."/>
            <person name="Kook M."/>
            <person name="Yi T.H."/>
        </authorList>
    </citation>
    <scope>NUCLEOTIDE SEQUENCE [LARGE SCALE GENOMIC DNA]</scope>
    <source>
        <strain evidence="6 7">LMG 26582</strain>
    </source>
</reference>
<gene>
    <name evidence="6" type="ORF">V8201_01595</name>
</gene>
<comment type="caution">
    <text evidence="6">The sequence shown here is derived from an EMBL/GenBank/DDBJ whole genome shotgun (WGS) entry which is preliminary data.</text>
</comment>
<evidence type="ECO:0000313" key="7">
    <source>
        <dbReference type="Proteomes" id="UP001367771"/>
    </source>
</evidence>
<protein>
    <recommendedName>
        <fullName evidence="2">phospholipase C</fullName>
        <ecNumber evidence="2">3.1.4.3</ecNumber>
    </recommendedName>
</protein>
<evidence type="ECO:0000256" key="3">
    <source>
        <dbReference type="ARBA" id="ARBA00022801"/>
    </source>
</evidence>
<dbReference type="Pfam" id="PF04185">
    <property type="entry name" value="Phosphoesterase"/>
    <property type="match status" value="1"/>
</dbReference>
<dbReference type="Pfam" id="PF05506">
    <property type="entry name" value="PLipase_C_C"/>
    <property type="match status" value="1"/>
</dbReference>
<organism evidence="6 7">
    <name type="scientific">Sphingomonas kyungheensis</name>
    <dbReference type="NCBI Taxonomy" id="1069987"/>
    <lineage>
        <taxon>Bacteria</taxon>
        <taxon>Pseudomonadati</taxon>
        <taxon>Pseudomonadota</taxon>
        <taxon>Alphaproteobacteria</taxon>
        <taxon>Sphingomonadales</taxon>
        <taxon>Sphingomonadaceae</taxon>
        <taxon>Sphingomonas</taxon>
    </lineage>
</organism>
<evidence type="ECO:0000256" key="2">
    <source>
        <dbReference type="ARBA" id="ARBA00012018"/>
    </source>
</evidence>
<keyword evidence="3" id="KW-0378">Hydrolase</keyword>
<feature type="region of interest" description="Disordered" evidence="4">
    <location>
        <begin position="493"/>
        <end position="513"/>
    </location>
</feature>
<evidence type="ECO:0000259" key="5">
    <source>
        <dbReference type="Pfam" id="PF05506"/>
    </source>
</evidence>
<dbReference type="PANTHER" id="PTHR31956">
    <property type="entry name" value="NON-SPECIFIC PHOSPHOLIPASE C4-RELATED"/>
    <property type="match status" value="1"/>
</dbReference>
<dbReference type="InterPro" id="IPR008475">
    <property type="entry name" value="PLipase_C_C"/>
</dbReference>
<comment type="similarity">
    <text evidence="1">Belongs to the bacterial phospholipase C family.</text>
</comment>
<evidence type="ECO:0000256" key="1">
    <source>
        <dbReference type="ARBA" id="ARBA00009717"/>
    </source>
</evidence>
<proteinExistence type="inferred from homology"/>
<dbReference type="NCBIfam" id="TIGR03396">
    <property type="entry name" value="PC_PLC"/>
    <property type="match status" value="1"/>
</dbReference>
<dbReference type="RefSeq" id="WP_336544305.1">
    <property type="nucleotide sequence ID" value="NZ_JBBBDM010000001.1"/>
</dbReference>
<dbReference type="Proteomes" id="UP001367771">
    <property type="component" value="Unassembled WGS sequence"/>
</dbReference>
<dbReference type="PROSITE" id="PS51318">
    <property type="entry name" value="TAT"/>
    <property type="match status" value="1"/>
</dbReference>
<sequence>MPPTQDRRSFIRAMLASAGAAAASTSAIARALELPGQHRFGSIGDVEHVVVLTQENRAFDHYFGTMRGVRGFGDRFVVPAPPLAAAPKRTVLLQPNEQDGAAPALIAPFRLDTTTDFRLYRPLGTPHGFTDSQAAWDNGRMGAWTQAKHNHAMAHFTRADLPFQYALAEAFTLCDAYHCAMHLCTNPNRLFVWTGTHDPEGRGHGPVIDNEYDTLAADPYGHGGYRWTTYPERLLAAGIGFQIYQDMADNFSDNPLVGFRRYRDAAGGTGMSPADALLARRTVTTRSLDDLRGDVLARRLPQVSWVIAPAALSEHPGASTPLQGGDYVAQVLAALTADADVWARTVLLINFDENDGLFDHIPPPAPPARIDGRAIGGSDIAADDEYHRLPQAPADAAYRNRPYGLGMRVPLYVVSPWSKGGFVASEVFDHTSILRFLEARFGVREPNISAWRRAVCGDLTSCFDFTAPDVTRFMATLPATAAAAARAAQLKEVPPPLPDTPEVPVQEPGVRPRRTTPYRLDAEVTAQTLRLINRSAARAVVFHVYDAADAARLPARYTVAAGSSAAHPLPPDGAALDLFVIGPDGFHRRLAGRAGIFSVAITGETLTLANHSDSVQTIDMQDAAYGAPPRAITLPARGAQRLTLDLTASHGWYDRRFAADGQVWRIAGQSGAGGYSDPALGGAGALRVAAA</sequence>
<dbReference type="EC" id="3.1.4.3" evidence="2"/>
<dbReference type="EMBL" id="JBBBDM010000001">
    <property type="protein sequence ID" value="MEI5685765.1"/>
    <property type="molecule type" value="Genomic_DNA"/>
</dbReference>
<dbReference type="InterPro" id="IPR017767">
    <property type="entry name" value="PC-PLC"/>
</dbReference>
<dbReference type="Gene3D" id="3.40.720.10">
    <property type="entry name" value="Alkaline Phosphatase, subunit A"/>
    <property type="match status" value="2"/>
</dbReference>
<keyword evidence="7" id="KW-1185">Reference proteome</keyword>
<evidence type="ECO:0000256" key="4">
    <source>
        <dbReference type="SAM" id="MobiDB-lite"/>
    </source>
</evidence>
<dbReference type="InterPro" id="IPR007312">
    <property type="entry name" value="Phosphoesterase"/>
</dbReference>
<accession>A0ABU8GZR5</accession>
<dbReference type="InterPro" id="IPR017850">
    <property type="entry name" value="Alkaline_phosphatase_core_sf"/>
</dbReference>
<evidence type="ECO:0000313" key="6">
    <source>
        <dbReference type="EMBL" id="MEI5685765.1"/>
    </source>
</evidence>
<dbReference type="InterPro" id="IPR006311">
    <property type="entry name" value="TAT_signal"/>
</dbReference>
<name>A0ABU8GZR5_9SPHN</name>
<dbReference type="PANTHER" id="PTHR31956:SF36">
    <property type="entry name" value="NON-HEMOLYTIC PHOSPHOLIPASE C"/>
    <property type="match status" value="1"/>
</dbReference>
<feature type="domain" description="Bacterial phospholipase C C-terminal" evidence="5">
    <location>
        <begin position="512"/>
        <end position="593"/>
    </location>
</feature>